<dbReference type="PANTHER" id="PTHR32097:SF18">
    <property type="entry name" value="RING-TYPE DOMAIN-CONTAINING PROTEIN"/>
    <property type="match status" value="1"/>
</dbReference>
<dbReference type="RefSeq" id="WP_320686049.1">
    <property type="nucleotide sequence ID" value="NZ_JAXBLV010000099.1"/>
</dbReference>
<dbReference type="InterPro" id="IPR003325">
    <property type="entry name" value="TerD"/>
</dbReference>
<evidence type="ECO:0000313" key="3">
    <source>
        <dbReference type="Proteomes" id="UP001272242"/>
    </source>
</evidence>
<accession>A0ABU5EXQ3</accession>
<keyword evidence="1" id="KW-0778">Tellurium resistance</keyword>
<sequence length="686" mass="76887">MNALYLRRRSKVMLPEGTGATPLNVLATLQKNLETLGFLLAEDVTDALGLLSPTQVDAFYQRLIKDLRSMVGAHRQFKPMYSNFPAQVMEMTEAELYFRAITHYRTLKRPEFEAEERAGLADKPKYRIIRLGSRADFESIFTLLAKSKSPFSPQDQEDVKWFVAQYRDGIKRLLPEQIPCKENLGLLGAALLRHTSDADAVLGGHVKTATDVLRIAVAVSGGDVSLAAACKFGKFRRSERALLLGWIERAANRTEDMLRWKGRWVRLGERLHPAEYTNRFPETAAAFDVIRNDRPFETFNSRIEQGLVRKDTDTVLDALDARPGELARRLDHVARTAPDAAAVVSRFRARADRVSTPVLLQVMTHFRHRNESGDLRVFFPKGSVAKVFATRNDLPPLPAGAALELVTVCERALLDRFAKLPPLGTTYVDERLKSYLVPFSQRSASKSLRTLVRGSRLPLPECTTLRFFVWWKNGKSRVDIDLSAVLYDADFGTVSQLTYYNLKDFGGHHSGDITDAPNGAAEFIDVSLAKCLERKVRYVVMCINSYTQQPYCDLPECFAGWMGRQAPSSGEIFEPKTVVDKVDVASDTQMCLPAVFDLVNREVIWADIALTGNPRWVNNVAGNLRGVSLMLRALTGLRKTDLYTLFALHARARGEAVPSPEHARTVFAVDQGVTPFDLDRIAAEFM</sequence>
<proteinExistence type="predicted"/>
<protein>
    <submittedName>
        <fullName evidence="2">TerD family protein</fullName>
    </submittedName>
</protein>
<organism evidence="2 3">
    <name type="scientific">Gemmata algarum</name>
    <dbReference type="NCBI Taxonomy" id="2975278"/>
    <lineage>
        <taxon>Bacteria</taxon>
        <taxon>Pseudomonadati</taxon>
        <taxon>Planctomycetota</taxon>
        <taxon>Planctomycetia</taxon>
        <taxon>Gemmatales</taxon>
        <taxon>Gemmataceae</taxon>
        <taxon>Gemmata</taxon>
    </lineage>
</organism>
<reference evidence="3" key="1">
    <citation type="journal article" date="2023" name="Mar. Drugs">
        <title>Gemmata algarum, a Novel Planctomycete Isolated from an Algal Mat, Displays Antimicrobial Activity.</title>
        <authorList>
            <person name="Kumar G."/>
            <person name="Kallscheuer N."/>
            <person name="Kashif M."/>
            <person name="Ahamad S."/>
            <person name="Jagadeeshwari U."/>
            <person name="Pannikurungottu S."/>
            <person name="Haufschild T."/>
            <person name="Kabuu M."/>
            <person name="Sasikala C."/>
            <person name="Jogler C."/>
            <person name="Ramana C."/>
        </authorList>
    </citation>
    <scope>NUCLEOTIDE SEQUENCE [LARGE SCALE GENOMIC DNA]</scope>
    <source>
        <strain evidence="3">JC673</strain>
    </source>
</reference>
<dbReference type="PANTHER" id="PTHR32097">
    <property type="entry name" value="CAMP-BINDING PROTEIN 1-RELATED"/>
    <property type="match status" value="1"/>
</dbReference>
<dbReference type="CDD" id="cd06974">
    <property type="entry name" value="TerD_like"/>
    <property type="match status" value="1"/>
</dbReference>
<evidence type="ECO:0000313" key="2">
    <source>
        <dbReference type="EMBL" id="MDY3559247.1"/>
    </source>
</evidence>
<gene>
    <name evidence="2" type="ORF">R5W23_006466</name>
</gene>
<dbReference type="InterPro" id="IPR051324">
    <property type="entry name" value="Stress/Tellurium_Resist"/>
</dbReference>
<comment type="caution">
    <text evidence="2">The sequence shown here is derived from an EMBL/GenBank/DDBJ whole genome shotgun (WGS) entry which is preliminary data.</text>
</comment>
<name>A0ABU5EXQ3_9BACT</name>
<dbReference type="Gene3D" id="2.60.60.30">
    <property type="entry name" value="sav2460 like domains"/>
    <property type="match status" value="1"/>
</dbReference>
<keyword evidence="3" id="KW-1185">Reference proteome</keyword>
<dbReference type="Proteomes" id="UP001272242">
    <property type="component" value="Unassembled WGS sequence"/>
</dbReference>
<dbReference type="EMBL" id="JAXBLV010000099">
    <property type="protein sequence ID" value="MDY3559247.1"/>
    <property type="molecule type" value="Genomic_DNA"/>
</dbReference>
<evidence type="ECO:0000256" key="1">
    <source>
        <dbReference type="ARBA" id="ARBA00022686"/>
    </source>
</evidence>